<dbReference type="SMART" id="SM00471">
    <property type="entry name" value="HDc"/>
    <property type="match status" value="1"/>
</dbReference>
<organism evidence="2 3">
    <name type="scientific">Vibrio nigripulchritudo SOn1</name>
    <dbReference type="NCBI Taxonomy" id="1238450"/>
    <lineage>
        <taxon>Bacteria</taxon>
        <taxon>Pseudomonadati</taxon>
        <taxon>Pseudomonadota</taxon>
        <taxon>Gammaproteobacteria</taxon>
        <taxon>Vibrionales</taxon>
        <taxon>Vibrionaceae</taxon>
        <taxon>Vibrio</taxon>
    </lineage>
</organism>
<evidence type="ECO:0000259" key="1">
    <source>
        <dbReference type="PROSITE" id="PS51832"/>
    </source>
</evidence>
<dbReference type="InterPro" id="IPR052020">
    <property type="entry name" value="Cyclic_di-GMP/3'3'-cGAMP_PDE"/>
</dbReference>
<sequence length="384" mass="43996">MFIRQRQSFHSFPSQMASLNQHLEHVHNQIKDKVPEVDRVSFTLYDAHLDLLRTYAESDTDGNSLSHHEYPFSECRSLQECANKNVHRVINDIAATVNSNRHHSRWLIEQGYHSSFTVPTYHHQQFIGFINFNSHQSHVFSPEVQRELMPFCEQINYTINSEYSLVHSILTSAELTRDIYPGAQSDSDEHILRVSLYAKLIALEVSELYQLDDETIEHIHLFSRLHDIGKIALPDTLLLKPTKLDEKERKVMENHVEKGLTIVNKILQNLGSPDHPCIQVLKDIMTYHHEFLDGSGYPSGASHADIPVSARIVTVANIFDALTSHRPYAQAWCVTSALLELEKMVAEGKLDGNCVNVLRDHQGYISQVLEQHPEHDPREGITHH</sequence>
<dbReference type="PANTHER" id="PTHR45228">
    <property type="entry name" value="CYCLIC DI-GMP PHOSPHODIESTERASE TM_0186-RELATED"/>
    <property type="match status" value="1"/>
</dbReference>
<protein>
    <submittedName>
        <fullName evidence="2">Metal-dependent phosphohydrolase</fullName>
    </submittedName>
</protein>
<accession>A0AAV2VP05</accession>
<gene>
    <name evidence="2" type="ORF">VIBNISOn1_1690006</name>
</gene>
<dbReference type="Proteomes" id="UP000018211">
    <property type="component" value="Unassembled WGS sequence"/>
</dbReference>
<dbReference type="PANTHER" id="PTHR45228:SF1">
    <property type="entry name" value="CYCLIC DI-GMP PHOSPHODIESTERASE TM_0186"/>
    <property type="match status" value="1"/>
</dbReference>
<name>A0AAV2VP05_9VIBR</name>
<dbReference type="GeneID" id="97542270"/>
<dbReference type="Gene3D" id="3.30.450.40">
    <property type="match status" value="1"/>
</dbReference>
<dbReference type="SUPFAM" id="SSF109604">
    <property type="entry name" value="HD-domain/PDEase-like"/>
    <property type="match status" value="1"/>
</dbReference>
<dbReference type="Gene3D" id="1.10.3210.10">
    <property type="entry name" value="Hypothetical protein af1432"/>
    <property type="match status" value="1"/>
</dbReference>
<proteinExistence type="predicted"/>
<dbReference type="EMBL" id="CAOF01000078">
    <property type="protein sequence ID" value="CCO46161.1"/>
    <property type="molecule type" value="Genomic_DNA"/>
</dbReference>
<dbReference type="Pfam" id="PF13487">
    <property type="entry name" value="HD_5"/>
    <property type="match status" value="1"/>
</dbReference>
<evidence type="ECO:0000313" key="2">
    <source>
        <dbReference type="EMBL" id="CCO46161.1"/>
    </source>
</evidence>
<dbReference type="InterPro" id="IPR037522">
    <property type="entry name" value="HD_GYP_dom"/>
</dbReference>
<feature type="domain" description="HD-GYP" evidence="1">
    <location>
        <begin position="165"/>
        <end position="374"/>
    </location>
</feature>
<dbReference type="InterPro" id="IPR029016">
    <property type="entry name" value="GAF-like_dom_sf"/>
</dbReference>
<dbReference type="CDD" id="cd00077">
    <property type="entry name" value="HDc"/>
    <property type="match status" value="1"/>
</dbReference>
<comment type="caution">
    <text evidence="2">The sequence shown here is derived from an EMBL/GenBank/DDBJ whole genome shotgun (WGS) entry which is preliminary data.</text>
</comment>
<evidence type="ECO:0000313" key="3">
    <source>
        <dbReference type="Proteomes" id="UP000018211"/>
    </source>
</evidence>
<dbReference type="GO" id="GO:0008081">
    <property type="term" value="F:phosphoric diester hydrolase activity"/>
    <property type="evidence" value="ECO:0007669"/>
    <property type="project" value="UniProtKB-ARBA"/>
</dbReference>
<dbReference type="SUPFAM" id="SSF55781">
    <property type="entry name" value="GAF domain-like"/>
    <property type="match status" value="1"/>
</dbReference>
<dbReference type="PROSITE" id="PS51832">
    <property type="entry name" value="HD_GYP"/>
    <property type="match status" value="1"/>
</dbReference>
<dbReference type="AlphaFoldDB" id="A0AAV2VP05"/>
<dbReference type="InterPro" id="IPR003607">
    <property type="entry name" value="HD/PDEase_dom"/>
</dbReference>
<dbReference type="RefSeq" id="WP_004407032.1">
    <property type="nucleotide sequence ID" value="NZ_LK391965.1"/>
</dbReference>
<reference evidence="2 3" key="1">
    <citation type="journal article" date="2013" name="ISME J.">
        <title>Comparative genomics of pathogenic lineages of Vibrio nigripulchritudo identifies virulence-associated traits.</title>
        <authorList>
            <person name="Goudenege D."/>
            <person name="Labreuche Y."/>
            <person name="Krin E."/>
            <person name="Ansquer D."/>
            <person name="Mangenot S."/>
            <person name="Calteau A."/>
            <person name="Medigue C."/>
            <person name="Mazel D."/>
            <person name="Polz M.F."/>
            <person name="Le Roux F."/>
        </authorList>
    </citation>
    <scope>NUCLEOTIDE SEQUENCE [LARGE SCALE GENOMIC DNA]</scope>
    <source>
        <strain evidence="2 3">SOn1</strain>
    </source>
</reference>